<reference evidence="3 4" key="2">
    <citation type="journal article" date="2016" name="Science">
        <title>A bacterium that degrades and assimilates poly(ethylene terephthalate).</title>
        <authorList>
            <person name="Yoshida S."/>
            <person name="Hiraga K."/>
            <person name="Takehana T."/>
            <person name="Taniguchi I."/>
            <person name="Yamaji H."/>
            <person name="Maeda Y."/>
            <person name="Toyohara K."/>
            <person name="Miyamoto K."/>
            <person name="Kimura Y."/>
            <person name="Oda K."/>
        </authorList>
    </citation>
    <scope>NUCLEOTIDE SEQUENCE [LARGE SCALE GENOMIC DNA]</scope>
    <source>
        <strain evidence="4">NBRC 110686 / TISTR 2288 / 201-F6</strain>
    </source>
</reference>
<dbReference type="AlphaFoldDB" id="A0A0K8NUU6"/>
<accession>A0A0K8NUU6</accession>
<keyword evidence="2" id="KW-0812">Transmembrane</keyword>
<dbReference type="RefSeq" id="WP_054018295.1">
    <property type="nucleotide sequence ID" value="NZ_BBYR01000006.1"/>
</dbReference>
<dbReference type="STRING" id="1547922.ISF6_3940"/>
<protein>
    <recommendedName>
        <fullName evidence="5">Metal-dependent hydrolase</fullName>
    </recommendedName>
</protein>
<comment type="caution">
    <text evidence="3">The sequence shown here is derived from an EMBL/GenBank/DDBJ whole genome shotgun (WGS) entry which is preliminary data.</text>
</comment>
<evidence type="ECO:0000313" key="3">
    <source>
        <dbReference type="EMBL" id="GAP34161.1"/>
    </source>
</evidence>
<keyword evidence="2" id="KW-1133">Transmembrane helix</keyword>
<organism evidence="3 4">
    <name type="scientific">Piscinibacter sakaiensis</name>
    <name type="common">Ideonella sakaiensis</name>
    <dbReference type="NCBI Taxonomy" id="1547922"/>
    <lineage>
        <taxon>Bacteria</taxon>
        <taxon>Pseudomonadati</taxon>
        <taxon>Pseudomonadota</taxon>
        <taxon>Betaproteobacteria</taxon>
        <taxon>Burkholderiales</taxon>
        <taxon>Sphaerotilaceae</taxon>
        <taxon>Piscinibacter</taxon>
    </lineage>
</organism>
<sequence length="198" mass="21716">MDIVAHSLWAGLGAVAAARRWPVSADQVRSAVALAALPDIAHLIPIALWGLFGDGSWQALQGYAFATPGAEPWLPTGVQAWSHTLHCVMHSAVVASVVTMLVWFRWRWLLVPLAGWWSHIVIDVFTHSSEYYPSPVFYPITDRGFDGIAWPAPWFMALNYAALGIAGLWLFRSSRTREASCPDSGNVDPVQGPAKPKQ</sequence>
<feature type="region of interest" description="Disordered" evidence="1">
    <location>
        <begin position="178"/>
        <end position="198"/>
    </location>
</feature>
<evidence type="ECO:0000313" key="4">
    <source>
        <dbReference type="Proteomes" id="UP000037660"/>
    </source>
</evidence>
<feature type="transmembrane region" description="Helical" evidence="2">
    <location>
        <begin position="30"/>
        <end position="52"/>
    </location>
</feature>
<dbReference type="Proteomes" id="UP000037660">
    <property type="component" value="Unassembled WGS sequence"/>
</dbReference>
<dbReference type="EMBL" id="BBYR01000006">
    <property type="protein sequence ID" value="GAP34161.1"/>
    <property type="molecule type" value="Genomic_DNA"/>
</dbReference>
<evidence type="ECO:0000256" key="2">
    <source>
        <dbReference type="SAM" id="Phobius"/>
    </source>
</evidence>
<evidence type="ECO:0000256" key="1">
    <source>
        <dbReference type="SAM" id="MobiDB-lite"/>
    </source>
</evidence>
<reference evidence="4" key="1">
    <citation type="submission" date="2015-07" db="EMBL/GenBank/DDBJ databases">
        <title>Discovery of a poly(ethylene terephthalate assimilation.</title>
        <authorList>
            <person name="Yoshida S."/>
            <person name="Hiraga K."/>
            <person name="Takehana T."/>
            <person name="Taniguchi I."/>
            <person name="Yamaji H."/>
            <person name="Maeda Y."/>
            <person name="Toyohara K."/>
            <person name="Miyamoto K."/>
            <person name="Kimura Y."/>
            <person name="Oda K."/>
        </authorList>
    </citation>
    <scope>NUCLEOTIDE SEQUENCE [LARGE SCALE GENOMIC DNA]</scope>
    <source>
        <strain evidence="4">NBRC 110686 / TISTR 2288 / 201-F6</strain>
    </source>
</reference>
<gene>
    <name evidence="3" type="ORF">ISF6_3940</name>
</gene>
<feature type="transmembrane region" description="Helical" evidence="2">
    <location>
        <begin position="87"/>
        <end position="106"/>
    </location>
</feature>
<keyword evidence="2" id="KW-0472">Membrane</keyword>
<evidence type="ECO:0008006" key="5">
    <source>
        <dbReference type="Google" id="ProtNLM"/>
    </source>
</evidence>
<keyword evidence="4" id="KW-1185">Reference proteome</keyword>
<feature type="transmembrane region" description="Helical" evidence="2">
    <location>
        <begin position="152"/>
        <end position="171"/>
    </location>
</feature>
<name>A0A0K8NUU6_PISS1</name>
<proteinExistence type="predicted"/>